<dbReference type="Proteomes" id="UP001596368">
    <property type="component" value="Unassembled WGS sequence"/>
</dbReference>
<comment type="caution">
    <text evidence="2">The sequence shown here is derived from an EMBL/GenBank/DDBJ whole genome shotgun (WGS) entry which is preliminary data.</text>
</comment>
<accession>A0ABD5XT51</accession>
<keyword evidence="3" id="KW-1185">Reference proteome</keyword>
<name>A0ABD5XT51_9EURY</name>
<sequence length="89" mass="9986">MVRRRRPRARRLRRDGPRRGGARGSPDLRDPETLYEDDDLLADERPDFDDAAAADEGDAEGDNEGNEADAVDDGDLDVDDLDLDREYPS</sequence>
<feature type="compositionally biased region" description="Acidic residues" evidence="1">
    <location>
        <begin position="33"/>
        <end position="83"/>
    </location>
</feature>
<dbReference type="AlphaFoldDB" id="A0ABD5XT51"/>
<protein>
    <recommendedName>
        <fullName evidence="4">DNA primase</fullName>
    </recommendedName>
</protein>
<proteinExistence type="predicted"/>
<dbReference type="EMBL" id="JBHSZG010000001">
    <property type="protein sequence ID" value="MFC7137016.1"/>
    <property type="molecule type" value="Genomic_DNA"/>
</dbReference>
<evidence type="ECO:0000313" key="2">
    <source>
        <dbReference type="EMBL" id="MFC7137016.1"/>
    </source>
</evidence>
<feature type="region of interest" description="Disordered" evidence="1">
    <location>
        <begin position="1"/>
        <end position="89"/>
    </location>
</feature>
<evidence type="ECO:0008006" key="4">
    <source>
        <dbReference type="Google" id="ProtNLM"/>
    </source>
</evidence>
<evidence type="ECO:0000313" key="3">
    <source>
        <dbReference type="Proteomes" id="UP001596368"/>
    </source>
</evidence>
<evidence type="ECO:0000256" key="1">
    <source>
        <dbReference type="SAM" id="MobiDB-lite"/>
    </source>
</evidence>
<reference evidence="2 3" key="1">
    <citation type="journal article" date="2019" name="Int. J. Syst. Evol. Microbiol.">
        <title>The Global Catalogue of Microorganisms (GCM) 10K type strain sequencing project: providing services to taxonomists for standard genome sequencing and annotation.</title>
        <authorList>
            <consortium name="The Broad Institute Genomics Platform"/>
            <consortium name="The Broad Institute Genome Sequencing Center for Infectious Disease"/>
            <person name="Wu L."/>
            <person name="Ma J."/>
        </authorList>
    </citation>
    <scope>NUCLEOTIDE SEQUENCE [LARGE SCALE GENOMIC DNA]</scope>
    <source>
        <strain evidence="2 3">DT92</strain>
    </source>
</reference>
<feature type="compositionally biased region" description="Basic residues" evidence="1">
    <location>
        <begin position="1"/>
        <end position="13"/>
    </location>
</feature>
<gene>
    <name evidence="2" type="ORF">ACFQRB_12200</name>
</gene>
<organism evidence="2 3">
    <name type="scientific">Halobaculum litoreum</name>
    <dbReference type="NCBI Taxonomy" id="3031998"/>
    <lineage>
        <taxon>Archaea</taxon>
        <taxon>Methanobacteriati</taxon>
        <taxon>Methanobacteriota</taxon>
        <taxon>Stenosarchaea group</taxon>
        <taxon>Halobacteria</taxon>
        <taxon>Halobacteriales</taxon>
        <taxon>Haloferacaceae</taxon>
        <taxon>Halobaculum</taxon>
    </lineage>
</organism>